<keyword evidence="2 7" id="KW-0812">Transmembrane</keyword>
<sequence>MPASKGFVAWLFAWVVTMPWIVHGYRGSFNLTISSKTRMTKITPFYGTERNGNASISVQIGGVGRPRKPPSEYVNMYLAVFNAKQWIDYDLSSYGSGSDEGSPCSTDDTHQCIQLCSLPSVKRFQVWGDPYKRNTGRQFYSFPLTERTEYTIVLFSCSSQAQTELVNVVMDVVLLNPDGKHLSIERAPLEMIYLLDLICYAMLTFLCIVQRFSVYKGVRLHTIFVVTLCMKLFQVIFEMVYYRKMSTTGIDDVALLDATRMCDIMTNAVFLALLLLISLGWTITRDRLTKREKQLFWVFFSMYGVFGLMHSICNDPNYCQSFLLAFYVVKFLITFCIIVALNANLERLRAGTLELSRPLTPTQLYCKILIFYNVRWTFLAILVFPIALMFVEVAVLTWEQAWIGILLQEILYLSVFVVIAHTFKFYKQDQLMQSQPPAVQDPPGISQDNSGGQPEDQAGNQANGAEQQQTSPRANE</sequence>
<dbReference type="GO" id="GO:0005794">
    <property type="term" value="C:Golgi apparatus"/>
    <property type="evidence" value="ECO:0007669"/>
    <property type="project" value="TreeGrafter"/>
</dbReference>
<accession>A0A7S4PFG2</accession>
<keyword evidence="5 7" id="KW-0472">Membrane</keyword>
<feature type="region of interest" description="Disordered" evidence="6">
    <location>
        <begin position="434"/>
        <end position="476"/>
    </location>
</feature>
<feature type="transmembrane region" description="Helical" evidence="7">
    <location>
        <begin position="402"/>
        <end position="423"/>
    </location>
</feature>
<gene>
    <name evidence="10" type="ORF">GTHE00462_LOCUS34581</name>
</gene>
<dbReference type="GO" id="GO:0016020">
    <property type="term" value="C:membrane"/>
    <property type="evidence" value="ECO:0007669"/>
    <property type="project" value="UniProtKB-SubCell"/>
</dbReference>
<proteinExistence type="predicted"/>
<feature type="domain" description="GOST seven transmembrane" evidence="9">
    <location>
        <begin position="188"/>
        <end position="423"/>
    </location>
</feature>
<organism evidence="10">
    <name type="scientific">Guillardia theta</name>
    <name type="common">Cryptophyte</name>
    <name type="synonym">Cryptomonas phi</name>
    <dbReference type="NCBI Taxonomy" id="55529"/>
    <lineage>
        <taxon>Eukaryota</taxon>
        <taxon>Cryptophyceae</taxon>
        <taxon>Pyrenomonadales</taxon>
        <taxon>Geminigeraceae</taxon>
        <taxon>Guillardia</taxon>
    </lineage>
</organism>
<feature type="transmembrane region" description="Helical" evidence="7">
    <location>
        <begin position="191"/>
        <end position="209"/>
    </location>
</feature>
<dbReference type="PANTHER" id="PTHR21229">
    <property type="entry name" value="LUNG SEVEN TRANSMEMBRANE RECEPTOR"/>
    <property type="match status" value="1"/>
</dbReference>
<evidence type="ECO:0000256" key="7">
    <source>
        <dbReference type="SAM" id="Phobius"/>
    </source>
</evidence>
<feature type="transmembrane region" description="Helical" evidence="7">
    <location>
        <begin position="264"/>
        <end position="283"/>
    </location>
</feature>
<feature type="chain" id="PRO_5030823735" description="GOST seven transmembrane domain-containing protein" evidence="8">
    <location>
        <begin position="25"/>
        <end position="476"/>
    </location>
</feature>
<evidence type="ECO:0000256" key="3">
    <source>
        <dbReference type="ARBA" id="ARBA00022729"/>
    </source>
</evidence>
<evidence type="ECO:0000256" key="6">
    <source>
        <dbReference type="SAM" id="MobiDB-lite"/>
    </source>
</evidence>
<evidence type="ECO:0000256" key="4">
    <source>
        <dbReference type="ARBA" id="ARBA00022989"/>
    </source>
</evidence>
<evidence type="ECO:0000313" key="10">
    <source>
        <dbReference type="EMBL" id="CAE2333310.1"/>
    </source>
</evidence>
<evidence type="ECO:0000256" key="5">
    <source>
        <dbReference type="ARBA" id="ARBA00023136"/>
    </source>
</evidence>
<evidence type="ECO:0000256" key="1">
    <source>
        <dbReference type="ARBA" id="ARBA00004141"/>
    </source>
</evidence>
<feature type="transmembrane region" description="Helical" evidence="7">
    <location>
        <begin position="295"/>
        <end position="312"/>
    </location>
</feature>
<name>A0A7S4PFG2_GUITH</name>
<dbReference type="Pfam" id="PF06814">
    <property type="entry name" value="GOST_TM"/>
    <property type="match status" value="1"/>
</dbReference>
<evidence type="ECO:0000256" key="8">
    <source>
        <dbReference type="SAM" id="SignalP"/>
    </source>
</evidence>
<keyword evidence="3 8" id="KW-0732">Signal</keyword>
<dbReference type="InterPro" id="IPR053937">
    <property type="entry name" value="GOST_TM"/>
</dbReference>
<dbReference type="AlphaFoldDB" id="A0A7S4PFG2"/>
<evidence type="ECO:0000259" key="9">
    <source>
        <dbReference type="Pfam" id="PF06814"/>
    </source>
</evidence>
<dbReference type="InterPro" id="IPR009637">
    <property type="entry name" value="GPR107/GPR108-like"/>
</dbReference>
<feature type="transmembrane region" description="Helical" evidence="7">
    <location>
        <begin position="364"/>
        <end position="390"/>
    </location>
</feature>
<feature type="compositionally biased region" description="Low complexity" evidence="6">
    <location>
        <begin position="457"/>
        <end position="469"/>
    </location>
</feature>
<reference evidence="10" key="1">
    <citation type="submission" date="2021-01" db="EMBL/GenBank/DDBJ databases">
        <authorList>
            <person name="Corre E."/>
            <person name="Pelletier E."/>
            <person name="Niang G."/>
            <person name="Scheremetjew M."/>
            <person name="Finn R."/>
            <person name="Kale V."/>
            <person name="Holt S."/>
            <person name="Cochrane G."/>
            <person name="Meng A."/>
            <person name="Brown T."/>
            <person name="Cohen L."/>
        </authorList>
    </citation>
    <scope>NUCLEOTIDE SEQUENCE</scope>
    <source>
        <strain evidence="10">CCMP 2712</strain>
    </source>
</reference>
<dbReference type="OMA" id="QSSAYIN"/>
<evidence type="ECO:0000256" key="2">
    <source>
        <dbReference type="ARBA" id="ARBA00022692"/>
    </source>
</evidence>
<comment type="subcellular location">
    <subcellularLocation>
        <location evidence="1">Membrane</location>
        <topology evidence="1">Multi-pass membrane protein</topology>
    </subcellularLocation>
</comment>
<feature type="signal peptide" evidence="8">
    <location>
        <begin position="1"/>
        <end position="24"/>
    </location>
</feature>
<dbReference type="EMBL" id="HBKN01044153">
    <property type="protein sequence ID" value="CAE2333310.1"/>
    <property type="molecule type" value="Transcribed_RNA"/>
</dbReference>
<keyword evidence="4 7" id="KW-1133">Transmembrane helix</keyword>
<feature type="transmembrane region" description="Helical" evidence="7">
    <location>
        <begin position="324"/>
        <end position="343"/>
    </location>
</feature>
<feature type="transmembrane region" description="Helical" evidence="7">
    <location>
        <begin position="221"/>
        <end position="242"/>
    </location>
</feature>
<protein>
    <recommendedName>
        <fullName evidence="9">GOST seven transmembrane domain-containing protein</fullName>
    </recommendedName>
</protein>